<dbReference type="AlphaFoldDB" id="A0A7S3Q959"/>
<accession>A0A7S3Q959</accession>
<sequence length="154" mass="16505">MASSSSGGGIDYRSIYFAFPNLDPINGEPDADILIKLKNQLKANASSVPSNLGGGNHGHLGLVMSPQTYAMVSNFPFVQPVHPGALVIPAGTTGPMATVLREQHVENVRLFREVVGVEKALKQQILKAIEQDWLLAITDRNSQSLTGTVAQILE</sequence>
<evidence type="ECO:0000313" key="1">
    <source>
        <dbReference type="EMBL" id="CAE0468948.1"/>
    </source>
</evidence>
<reference evidence="1" key="1">
    <citation type="submission" date="2021-01" db="EMBL/GenBank/DDBJ databases">
        <authorList>
            <person name="Corre E."/>
            <person name="Pelletier E."/>
            <person name="Niang G."/>
            <person name="Scheremetjew M."/>
            <person name="Finn R."/>
            <person name="Kale V."/>
            <person name="Holt S."/>
            <person name="Cochrane G."/>
            <person name="Meng A."/>
            <person name="Brown T."/>
            <person name="Cohen L."/>
        </authorList>
    </citation>
    <scope>NUCLEOTIDE SEQUENCE</scope>
    <source>
        <strain evidence="1">MM31A-1</strain>
    </source>
</reference>
<organism evidence="1">
    <name type="scientific">Chaetoceros debilis</name>
    <dbReference type="NCBI Taxonomy" id="122233"/>
    <lineage>
        <taxon>Eukaryota</taxon>
        <taxon>Sar</taxon>
        <taxon>Stramenopiles</taxon>
        <taxon>Ochrophyta</taxon>
        <taxon>Bacillariophyta</taxon>
        <taxon>Coscinodiscophyceae</taxon>
        <taxon>Chaetocerotophycidae</taxon>
        <taxon>Chaetocerotales</taxon>
        <taxon>Chaetocerotaceae</taxon>
        <taxon>Chaetoceros</taxon>
    </lineage>
</organism>
<proteinExistence type="predicted"/>
<name>A0A7S3Q959_9STRA</name>
<protein>
    <submittedName>
        <fullName evidence="1">Uncharacterized protein</fullName>
    </submittedName>
</protein>
<dbReference type="EMBL" id="HBIO01017975">
    <property type="protein sequence ID" value="CAE0468948.1"/>
    <property type="molecule type" value="Transcribed_RNA"/>
</dbReference>
<gene>
    <name evidence="1" type="ORF">CDEB00056_LOCUS13801</name>
</gene>